<dbReference type="EMBL" id="KI968694">
    <property type="protein sequence ID" value="EUN32341.1"/>
    <property type="molecule type" value="Genomic_DNA"/>
</dbReference>
<gene>
    <name evidence="1" type="ORF">COCVIDRAFT_85620</name>
</gene>
<name>W7EVZ6_BIPV3</name>
<dbReference type="HOGENOM" id="CLU_2605680_0_0_1"/>
<evidence type="ECO:0000313" key="1">
    <source>
        <dbReference type="EMBL" id="EUN32341.1"/>
    </source>
</evidence>
<dbReference type="GeneID" id="26258328"/>
<organism evidence="1 2">
    <name type="scientific">Bipolaris victoriae (strain FI3)</name>
    <name type="common">Victoria blight of oats agent</name>
    <name type="synonym">Cochliobolus victoriae</name>
    <dbReference type="NCBI Taxonomy" id="930091"/>
    <lineage>
        <taxon>Eukaryota</taxon>
        <taxon>Fungi</taxon>
        <taxon>Dikarya</taxon>
        <taxon>Ascomycota</taxon>
        <taxon>Pezizomycotina</taxon>
        <taxon>Dothideomycetes</taxon>
        <taxon>Pleosporomycetidae</taxon>
        <taxon>Pleosporales</taxon>
        <taxon>Pleosporineae</taxon>
        <taxon>Pleosporaceae</taxon>
        <taxon>Bipolaris</taxon>
    </lineage>
</organism>
<accession>W7EVZ6</accession>
<sequence>MLCLSVATKLYQVLTKTLVIKSKTLASPFRTDTYKAARIELSSYQEFLETWKSALTSIRSHILEVDRCFGQYNLSSDVC</sequence>
<protein>
    <submittedName>
        <fullName evidence="1">Uncharacterized protein</fullName>
    </submittedName>
</protein>
<reference evidence="1 2" key="1">
    <citation type="journal article" date="2013" name="PLoS Genet.">
        <title>Comparative genome structure, secondary metabolite, and effector coding capacity across Cochliobolus pathogens.</title>
        <authorList>
            <person name="Condon B.J."/>
            <person name="Leng Y."/>
            <person name="Wu D."/>
            <person name="Bushley K.E."/>
            <person name="Ohm R.A."/>
            <person name="Otillar R."/>
            <person name="Martin J."/>
            <person name="Schackwitz W."/>
            <person name="Grimwood J."/>
            <person name="MohdZainudin N."/>
            <person name="Xue C."/>
            <person name="Wang R."/>
            <person name="Manning V.A."/>
            <person name="Dhillon B."/>
            <person name="Tu Z.J."/>
            <person name="Steffenson B.J."/>
            <person name="Salamov A."/>
            <person name="Sun H."/>
            <person name="Lowry S."/>
            <person name="LaButti K."/>
            <person name="Han J."/>
            <person name="Copeland A."/>
            <person name="Lindquist E."/>
            <person name="Barry K."/>
            <person name="Schmutz J."/>
            <person name="Baker S.E."/>
            <person name="Ciuffetti L.M."/>
            <person name="Grigoriev I.V."/>
            <person name="Zhong S."/>
            <person name="Turgeon B.G."/>
        </authorList>
    </citation>
    <scope>NUCLEOTIDE SEQUENCE [LARGE SCALE GENOMIC DNA]</scope>
    <source>
        <strain evidence="1 2">FI3</strain>
    </source>
</reference>
<evidence type="ECO:0000313" key="2">
    <source>
        <dbReference type="Proteomes" id="UP000054337"/>
    </source>
</evidence>
<dbReference type="AlphaFoldDB" id="W7EVZ6"/>
<proteinExistence type="predicted"/>
<dbReference type="RefSeq" id="XP_014561952.1">
    <property type="nucleotide sequence ID" value="XM_014706466.1"/>
</dbReference>
<keyword evidence="2" id="KW-1185">Reference proteome</keyword>
<dbReference type="Proteomes" id="UP000054337">
    <property type="component" value="Unassembled WGS sequence"/>
</dbReference>